<accession>X0WK04</accession>
<evidence type="ECO:0000313" key="1">
    <source>
        <dbReference type="EMBL" id="GAG31324.1"/>
    </source>
</evidence>
<sequence>MRVARLASEIDFAGWRSAARSLRAEGVEPRAVVWTV</sequence>
<organism evidence="1">
    <name type="scientific">marine sediment metagenome</name>
    <dbReference type="NCBI Taxonomy" id="412755"/>
    <lineage>
        <taxon>unclassified sequences</taxon>
        <taxon>metagenomes</taxon>
        <taxon>ecological metagenomes</taxon>
    </lineage>
</organism>
<name>X0WK04_9ZZZZ</name>
<reference evidence="1" key="1">
    <citation type="journal article" date="2014" name="Front. Microbiol.">
        <title>High frequency of phylogenetically diverse reductive dehalogenase-homologous genes in deep subseafloor sedimentary metagenomes.</title>
        <authorList>
            <person name="Kawai M."/>
            <person name="Futagami T."/>
            <person name="Toyoda A."/>
            <person name="Takaki Y."/>
            <person name="Nishi S."/>
            <person name="Hori S."/>
            <person name="Arai W."/>
            <person name="Tsubouchi T."/>
            <person name="Morono Y."/>
            <person name="Uchiyama I."/>
            <person name="Ito T."/>
            <person name="Fujiyama A."/>
            <person name="Inagaki F."/>
            <person name="Takami H."/>
        </authorList>
    </citation>
    <scope>NUCLEOTIDE SEQUENCE</scope>
    <source>
        <strain evidence="1">Expedition CK06-06</strain>
    </source>
</reference>
<proteinExistence type="predicted"/>
<dbReference type="AlphaFoldDB" id="X0WK04"/>
<feature type="non-terminal residue" evidence="1">
    <location>
        <position position="36"/>
    </location>
</feature>
<gene>
    <name evidence="1" type="ORF">S01H1_68335</name>
</gene>
<protein>
    <submittedName>
        <fullName evidence="1">Uncharacterized protein</fullName>
    </submittedName>
</protein>
<comment type="caution">
    <text evidence="1">The sequence shown here is derived from an EMBL/GenBank/DDBJ whole genome shotgun (WGS) entry which is preliminary data.</text>
</comment>
<dbReference type="EMBL" id="BARS01045314">
    <property type="protein sequence ID" value="GAG31324.1"/>
    <property type="molecule type" value="Genomic_DNA"/>
</dbReference>